<keyword evidence="2 4" id="KW-0732">Signal</keyword>
<feature type="signal peptide" evidence="4">
    <location>
        <begin position="1"/>
        <end position="17"/>
    </location>
</feature>
<sequence length="388" mass="45048">MLFEILLIFIGFQCVESKEYACDQKPIHPDFCILQNITIHTEEEALEANFSNTKNSRNFAFLESIIKWMPPKIFDGLFENVTATGIKLERINGNTFRNCKRTKRIDFAWNDIEYIEGGTFQNCPQLEHLYLNYNKIREIDVRAFNGLGNLELLYLWSNKITRISQEMFESLENLKILDLDQNLIEWISSDTFEELINLEQLRLYGNLLTQIEDGTFKNLVNLEHLELGSNPINSIHRDTFQSLPKLTKLGISHTNLKLFQAHPIDLVEDIYNISKLSNLSSLGIGGSHLDDVSPEFNLTIFAETSPNLERLYLHRNDLQRINYENIKEIYPKLEIIAIAGNNWQCDYLNKMLSYFRANNINPDPDFEKDCDDRKQIDGICCSESDPSE</sequence>
<feature type="chain" id="PRO_5004659281" evidence="4">
    <location>
        <begin position="18"/>
        <end position="388"/>
    </location>
</feature>
<dbReference type="InterPro" id="IPR003591">
    <property type="entry name" value="Leu-rich_rpt_typical-subtyp"/>
</dbReference>
<dbReference type="PANTHER" id="PTHR24369:SF210">
    <property type="entry name" value="CHAOPTIN-RELATED"/>
    <property type="match status" value="1"/>
</dbReference>
<reference evidence="5" key="1">
    <citation type="journal article" date="2014" name="Insect Biochem. Mol. Biol.">
        <title>An insight into the sialome of the frog biting fly, Corethrella appendiculata.</title>
        <authorList>
            <person name="Ribeiro J.M.C."/>
            <person name="Chagas A.C."/>
            <person name="Pham V.M."/>
            <person name="Lounibos L.P."/>
            <person name="Calvo E."/>
        </authorList>
    </citation>
    <scope>NUCLEOTIDE SEQUENCE</scope>
    <source>
        <tissue evidence="5">Salivary glands</tissue>
    </source>
</reference>
<dbReference type="InterPro" id="IPR050541">
    <property type="entry name" value="LRR_TM_domain-containing"/>
</dbReference>
<organism evidence="5">
    <name type="scientific">Corethrella appendiculata</name>
    <dbReference type="NCBI Taxonomy" id="1370023"/>
    <lineage>
        <taxon>Eukaryota</taxon>
        <taxon>Metazoa</taxon>
        <taxon>Ecdysozoa</taxon>
        <taxon>Arthropoda</taxon>
        <taxon>Hexapoda</taxon>
        <taxon>Insecta</taxon>
        <taxon>Pterygota</taxon>
        <taxon>Neoptera</taxon>
        <taxon>Endopterygota</taxon>
        <taxon>Diptera</taxon>
        <taxon>Nematocera</taxon>
        <taxon>Culicoidea</taxon>
        <taxon>Chaoboridae</taxon>
        <taxon>Corethrella</taxon>
    </lineage>
</organism>
<evidence type="ECO:0000313" key="5">
    <source>
        <dbReference type="EMBL" id="JAB55539.1"/>
    </source>
</evidence>
<dbReference type="GO" id="GO:0005886">
    <property type="term" value="C:plasma membrane"/>
    <property type="evidence" value="ECO:0007669"/>
    <property type="project" value="TreeGrafter"/>
</dbReference>
<keyword evidence="3" id="KW-0677">Repeat</keyword>
<evidence type="ECO:0000256" key="3">
    <source>
        <dbReference type="ARBA" id="ARBA00022737"/>
    </source>
</evidence>
<dbReference type="InterPro" id="IPR032675">
    <property type="entry name" value="LRR_dom_sf"/>
</dbReference>
<evidence type="ECO:0000256" key="2">
    <source>
        <dbReference type="ARBA" id="ARBA00022729"/>
    </source>
</evidence>
<evidence type="ECO:0000256" key="4">
    <source>
        <dbReference type="SAM" id="SignalP"/>
    </source>
</evidence>
<accession>U5EEF6</accession>
<dbReference type="Gene3D" id="3.80.10.10">
    <property type="entry name" value="Ribonuclease Inhibitor"/>
    <property type="match status" value="3"/>
</dbReference>
<name>U5EEF6_9DIPT</name>
<dbReference type="EMBL" id="GANO01004332">
    <property type="protein sequence ID" value="JAB55539.1"/>
    <property type="molecule type" value="mRNA"/>
</dbReference>
<evidence type="ECO:0000256" key="1">
    <source>
        <dbReference type="ARBA" id="ARBA00022614"/>
    </source>
</evidence>
<dbReference type="SMART" id="SM00365">
    <property type="entry name" value="LRR_SD22"/>
    <property type="match status" value="5"/>
</dbReference>
<dbReference type="SMART" id="SM00369">
    <property type="entry name" value="LRR_TYP"/>
    <property type="match status" value="5"/>
</dbReference>
<dbReference type="AlphaFoldDB" id="U5EEF6"/>
<dbReference type="SUPFAM" id="SSF52058">
    <property type="entry name" value="L domain-like"/>
    <property type="match status" value="1"/>
</dbReference>
<dbReference type="PANTHER" id="PTHR24369">
    <property type="entry name" value="ANTIGEN BSP, PUTATIVE-RELATED"/>
    <property type="match status" value="1"/>
</dbReference>
<protein>
    <submittedName>
        <fullName evidence="5">Putative membrane glycoprotein lig-1</fullName>
    </submittedName>
</protein>
<dbReference type="PROSITE" id="PS51450">
    <property type="entry name" value="LRR"/>
    <property type="match status" value="4"/>
</dbReference>
<dbReference type="Pfam" id="PF13855">
    <property type="entry name" value="LRR_8"/>
    <property type="match status" value="2"/>
</dbReference>
<keyword evidence="1" id="KW-0433">Leucine-rich repeat</keyword>
<proteinExistence type="evidence at transcript level"/>
<dbReference type="InterPro" id="IPR001611">
    <property type="entry name" value="Leu-rich_rpt"/>
</dbReference>